<dbReference type="Proteomes" id="UP000256884">
    <property type="component" value="Unassembled WGS sequence"/>
</dbReference>
<dbReference type="Pfam" id="PF11751">
    <property type="entry name" value="PorP_SprF"/>
    <property type="match status" value="1"/>
</dbReference>
<dbReference type="RefSeq" id="WP_115901896.1">
    <property type="nucleotide sequence ID" value="NZ_QUNS01000008.1"/>
</dbReference>
<organism evidence="1 2">
    <name type="scientific">Tenacibaculum gallaicum</name>
    <dbReference type="NCBI Taxonomy" id="561505"/>
    <lineage>
        <taxon>Bacteria</taxon>
        <taxon>Pseudomonadati</taxon>
        <taxon>Bacteroidota</taxon>
        <taxon>Flavobacteriia</taxon>
        <taxon>Flavobacteriales</taxon>
        <taxon>Flavobacteriaceae</taxon>
        <taxon>Tenacibaculum</taxon>
    </lineage>
</organism>
<dbReference type="NCBIfam" id="TIGR03519">
    <property type="entry name" value="T9SS_PorP_fam"/>
    <property type="match status" value="1"/>
</dbReference>
<evidence type="ECO:0000313" key="2">
    <source>
        <dbReference type="Proteomes" id="UP000256884"/>
    </source>
</evidence>
<accession>A0A3E0HIZ4</accession>
<name>A0A3E0HIZ4_9FLAO</name>
<protein>
    <submittedName>
        <fullName evidence="1">Type IX secretion system PorP/SprF family membrane protein</fullName>
    </submittedName>
</protein>
<gene>
    <name evidence="1" type="ORF">C7448_10894</name>
</gene>
<comment type="caution">
    <text evidence="1">The sequence shown here is derived from an EMBL/GenBank/DDBJ whole genome shotgun (WGS) entry which is preliminary data.</text>
</comment>
<reference evidence="1 2" key="1">
    <citation type="submission" date="2018-08" db="EMBL/GenBank/DDBJ databases">
        <title>Genomic Encyclopedia of Type Strains, Phase IV (KMG-IV): sequencing the most valuable type-strain genomes for metagenomic binning, comparative biology and taxonomic classification.</title>
        <authorList>
            <person name="Goeker M."/>
        </authorList>
    </citation>
    <scope>NUCLEOTIDE SEQUENCE [LARGE SCALE GENOMIC DNA]</scope>
    <source>
        <strain evidence="1 2">DSM 18841</strain>
    </source>
</reference>
<dbReference type="InterPro" id="IPR019861">
    <property type="entry name" value="PorP/SprF_Bacteroidetes"/>
</dbReference>
<dbReference type="EMBL" id="QUNS01000008">
    <property type="protein sequence ID" value="REH46423.1"/>
    <property type="molecule type" value="Genomic_DNA"/>
</dbReference>
<keyword evidence="2" id="KW-1185">Reference proteome</keyword>
<proteinExistence type="predicted"/>
<dbReference type="OrthoDB" id="1172751at2"/>
<sequence length="305" mass="34541">MKEIRNYILPFIFMMVFQNNWGQQTALYPEYNYNPFIINSAYAGMSEGAEITLSNYGYINSIEGSPKTLSLSFHTPIARKKMGVGGAISRDKIGVSTYTNAYVAYSYKIFFDTEIDRPYWQHYNEHVISFGLTAGVQQFQENLLELGITDDIKFSENMNVTVPTVGIGFLYNHADFYAGVSLPNLLGDKLASRDDLNISNPVYGYFGYRFFTNRFEEVMIKPSVFLKYEGGAPMQADVNVAVNYKNKFEIGTGYRSSSSINFLAGIYALKNLKFVYFYNAGFGDSVLGNSHGIVLSYVFGKKRRY</sequence>
<evidence type="ECO:0000313" key="1">
    <source>
        <dbReference type="EMBL" id="REH46423.1"/>
    </source>
</evidence>
<dbReference type="AlphaFoldDB" id="A0A3E0HIZ4"/>